<dbReference type="InterPro" id="IPR000504">
    <property type="entry name" value="RRM_dom"/>
</dbReference>
<proteinExistence type="predicted"/>
<dbReference type="InterPro" id="IPR052462">
    <property type="entry name" value="SLIRP/GR-RBP-like"/>
</dbReference>
<dbReference type="GO" id="GO:0003723">
    <property type="term" value="F:RNA binding"/>
    <property type="evidence" value="ECO:0007669"/>
    <property type="project" value="UniProtKB-UniRule"/>
</dbReference>
<reference evidence="4" key="1">
    <citation type="submission" date="2020-05" db="EMBL/GenBank/DDBJ databases">
        <title>Mycena genomes resolve the evolution of fungal bioluminescence.</title>
        <authorList>
            <person name="Tsai I.J."/>
        </authorList>
    </citation>
    <scope>NUCLEOTIDE SEQUENCE</scope>
    <source>
        <strain evidence="4">CCC161011</strain>
    </source>
</reference>
<evidence type="ECO:0000256" key="2">
    <source>
        <dbReference type="PROSITE-ProRule" id="PRU00176"/>
    </source>
</evidence>
<evidence type="ECO:0000313" key="5">
    <source>
        <dbReference type="Proteomes" id="UP000620124"/>
    </source>
</evidence>
<dbReference type="Gene3D" id="3.30.70.330">
    <property type="match status" value="1"/>
</dbReference>
<sequence length="121" mass="13348">MSKVYIGNLSWSTTDDGLRDAFSQFGSVTDYICMKDRETGRMCGFGFVTFSNEQEAQNAINAMHDQELDGRRLRVSLAHSNLFPLLLTFHYPGGYGGSSGGYGGDGYSSNNSYDGSNNTRW</sequence>
<dbReference type="PROSITE" id="PS50102">
    <property type="entry name" value="RRM"/>
    <property type="match status" value="1"/>
</dbReference>
<dbReference type="EMBL" id="JACAZI010000010">
    <property type="protein sequence ID" value="KAF7350435.1"/>
    <property type="molecule type" value="Genomic_DNA"/>
</dbReference>
<protein>
    <submittedName>
        <fullName evidence="4">Glycine-rich rna binding protein</fullName>
    </submittedName>
</protein>
<dbReference type="InterPro" id="IPR048289">
    <property type="entry name" value="RRM2_NsCP33-like"/>
</dbReference>
<feature type="domain" description="RRM" evidence="3">
    <location>
        <begin position="2"/>
        <end position="80"/>
    </location>
</feature>
<accession>A0A8H6Y292</accession>
<gene>
    <name evidence="4" type="ORF">MVEN_01348700</name>
</gene>
<evidence type="ECO:0000259" key="3">
    <source>
        <dbReference type="PROSITE" id="PS50102"/>
    </source>
</evidence>
<name>A0A8H6Y292_9AGAR</name>
<dbReference type="Proteomes" id="UP000620124">
    <property type="component" value="Unassembled WGS sequence"/>
</dbReference>
<evidence type="ECO:0000313" key="4">
    <source>
        <dbReference type="EMBL" id="KAF7350435.1"/>
    </source>
</evidence>
<dbReference type="CDD" id="cd21608">
    <property type="entry name" value="RRM2_NsCP33_like"/>
    <property type="match status" value="1"/>
</dbReference>
<dbReference type="InterPro" id="IPR012677">
    <property type="entry name" value="Nucleotide-bd_a/b_plait_sf"/>
</dbReference>
<organism evidence="4 5">
    <name type="scientific">Mycena venus</name>
    <dbReference type="NCBI Taxonomy" id="2733690"/>
    <lineage>
        <taxon>Eukaryota</taxon>
        <taxon>Fungi</taxon>
        <taxon>Dikarya</taxon>
        <taxon>Basidiomycota</taxon>
        <taxon>Agaricomycotina</taxon>
        <taxon>Agaricomycetes</taxon>
        <taxon>Agaricomycetidae</taxon>
        <taxon>Agaricales</taxon>
        <taxon>Marasmiineae</taxon>
        <taxon>Mycenaceae</taxon>
        <taxon>Mycena</taxon>
    </lineage>
</organism>
<keyword evidence="5" id="KW-1185">Reference proteome</keyword>
<dbReference type="AlphaFoldDB" id="A0A8H6Y292"/>
<dbReference type="SUPFAM" id="SSF54928">
    <property type="entry name" value="RNA-binding domain, RBD"/>
    <property type="match status" value="1"/>
</dbReference>
<keyword evidence="1 2" id="KW-0694">RNA-binding</keyword>
<evidence type="ECO:0000256" key="1">
    <source>
        <dbReference type="ARBA" id="ARBA00022884"/>
    </source>
</evidence>
<dbReference type="OrthoDB" id="439808at2759"/>
<dbReference type="InterPro" id="IPR035979">
    <property type="entry name" value="RBD_domain_sf"/>
</dbReference>
<dbReference type="PANTHER" id="PTHR48027">
    <property type="entry name" value="HETEROGENEOUS NUCLEAR RIBONUCLEOPROTEIN 87F-RELATED"/>
    <property type="match status" value="1"/>
</dbReference>
<comment type="caution">
    <text evidence="4">The sequence shown here is derived from an EMBL/GenBank/DDBJ whole genome shotgun (WGS) entry which is preliminary data.</text>
</comment>
<dbReference type="SMART" id="SM00360">
    <property type="entry name" value="RRM"/>
    <property type="match status" value="1"/>
</dbReference>
<dbReference type="Pfam" id="PF00076">
    <property type="entry name" value="RRM_1"/>
    <property type="match status" value="1"/>
</dbReference>